<proteinExistence type="predicted"/>
<dbReference type="AlphaFoldDB" id="A0A7X5ZTC2"/>
<keyword evidence="3" id="KW-1185">Reference proteome</keyword>
<accession>A0A7X5ZTC2</accession>
<comment type="caution">
    <text evidence="2">The sequence shown here is derived from an EMBL/GenBank/DDBJ whole genome shotgun (WGS) entry which is preliminary data.</text>
</comment>
<gene>
    <name evidence="2" type="ORF">FHU38_005221</name>
</gene>
<name>A0A7X5ZTC2_9PSEU</name>
<reference evidence="2 3" key="1">
    <citation type="submission" date="2020-03" db="EMBL/GenBank/DDBJ databases">
        <title>Sequencing the genomes of 1000 actinobacteria strains.</title>
        <authorList>
            <person name="Klenk H.-P."/>
        </authorList>
    </citation>
    <scope>NUCLEOTIDE SEQUENCE [LARGE SCALE GENOMIC DNA]</scope>
    <source>
        <strain evidence="2 3">DSM 45685</strain>
    </source>
</reference>
<feature type="region of interest" description="Disordered" evidence="1">
    <location>
        <begin position="23"/>
        <end position="68"/>
    </location>
</feature>
<organism evidence="2 3">
    <name type="scientific">Saccharomonospora amisosensis</name>
    <dbReference type="NCBI Taxonomy" id="1128677"/>
    <lineage>
        <taxon>Bacteria</taxon>
        <taxon>Bacillati</taxon>
        <taxon>Actinomycetota</taxon>
        <taxon>Actinomycetes</taxon>
        <taxon>Pseudonocardiales</taxon>
        <taxon>Pseudonocardiaceae</taxon>
        <taxon>Saccharomonospora</taxon>
    </lineage>
</organism>
<dbReference type="Proteomes" id="UP000545493">
    <property type="component" value="Unassembled WGS sequence"/>
</dbReference>
<dbReference type="EMBL" id="JAAOYM010000003">
    <property type="protein sequence ID" value="NIJ14813.1"/>
    <property type="molecule type" value="Genomic_DNA"/>
</dbReference>
<sequence length="68" mass="7169">MPEPDLGSDVAVRAFELAVEYAQQRRTLSTSTSSTGWPVRRSSSAGKPGGDPAQRWTEPAAVGRAVAP</sequence>
<evidence type="ECO:0000313" key="3">
    <source>
        <dbReference type="Proteomes" id="UP000545493"/>
    </source>
</evidence>
<evidence type="ECO:0000256" key="1">
    <source>
        <dbReference type="SAM" id="MobiDB-lite"/>
    </source>
</evidence>
<protein>
    <submittedName>
        <fullName evidence="2">Uncharacterized protein</fullName>
    </submittedName>
</protein>
<dbReference type="RefSeq" id="WP_167177254.1">
    <property type="nucleotide sequence ID" value="NZ_JAAOYM010000003.1"/>
</dbReference>
<evidence type="ECO:0000313" key="2">
    <source>
        <dbReference type="EMBL" id="NIJ14813.1"/>
    </source>
</evidence>